<accession>A0ABX2AJH9</accession>
<comment type="caution">
    <text evidence="5">The sequence shown here is derived from an EMBL/GenBank/DDBJ whole genome shotgun (WGS) entry which is preliminary data.</text>
</comment>
<reference evidence="5 6" key="1">
    <citation type="submission" date="2020-05" db="EMBL/GenBank/DDBJ databases">
        <title>Distinct polysaccharide utilization as determinants for interspecies competition between intestinal Prevotella spp.</title>
        <authorList>
            <person name="Galvez E.J.C."/>
            <person name="Iljazovic A."/>
            <person name="Strowig T."/>
        </authorList>
    </citation>
    <scope>NUCLEOTIDE SEQUENCE [LARGE SCALE GENOMIC DNA]</scope>
    <source>
        <strain evidence="5 6">PMUR</strain>
    </source>
</reference>
<dbReference type="EC" id="1.1.1.262" evidence="5"/>
<dbReference type="InterPro" id="IPR005255">
    <property type="entry name" value="PdxA_fam"/>
</dbReference>
<evidence type="ECO:0000313" key="6">
    <source>
        <dbReference type="Proteomes" id="UP000714420"/>
    </source>
</evidence>
<evidence type="ECO:0000256" key="4">
    <source>
        <dbReference type="SAM" id="MobiDB-lite"/>
    </source>
</evidence>
<gene>
    <name evidence="5" type="primary">pdxA</name>
    <name evidence="5" type="ORF">HPS56_02295</name>
</gene>
<dbReference type="SUPFAM" id="SSF53659">
    <property type="entry name" value="Isocitrate/Isopropylmalate dehydrogenase-like"/>
    <property type="match status" value="1"/>
</dbReference>
<dbReference type="Gene3D" id="3.40.718.10">
    <property type="entry name" value="Isopropylmalate Dehydrogenase"/>
    <property type="match status" value="1"/>
</dbReference>
<name>A0ABX2AJH9_9BACT</name>
<dbReference type="EMBL" id="JABKKF010000002">
    <property type="protein sequence ID" value="NPD91190.1"/>
    <property type="molecule type" value="Genomic_DNA"/>
</dbReference>
<dbReference type="GO" id="GO:0050570">
    <property type="term" value="F:4-hydroxythreonine-4-phosphate dehydrogenase activity"/>
    <property type="evidence" value="ECO:0007669"/>
    <property type="project" value="UniProtKB-EC"/>
</dbReference>
<keyword evidence="2 5" id="KW-0560">Oxidoreductase</keyword>
<keyword evidence="3" id="KW-0520">NAD</keyword>
<dbReference type="Pfam" id="PF04166">
    <property type="entry name" value="PdxA"/>
    <property type="match status" value="1"/>
</dbReference>
<dbReference type="NCBIfam" id="TIGR00557">
    <property type="entry name" value="pdxA"/>
    <property type="match status" value="1"/>
</dbReference>
<evidence type="ECO:0000256" key="3">
    <source>
        <dbReference type="ARBA" id="ARBA00023027"/>
    </source>
</evidence>
<organism evidence="5 6">
    <name type="scientific">Xylanibacter muris</name>
    <dbReference type="NCBI Taxonomy" id="2736290"/>
    <lineage>
        <taxon>Bacteria</taxon>
        <taxon>Pseudomonadati</taxon>
        <taxon>Bacteroidota</taxon>
        <taxon>Bacteroidia</taxon>
        <taxon>Bacteroidales</taxon>
        <taxon>Prevotellaceae</taxon>
        <taxon>Xylanibacter</taxon>
    </lineage>
</organism>
<feature type="region of interest" description="Disordered" evidence="4">
    <location>
        <begin position="338"/>
        <end position="390"/>
    </location>
</feature>
<dbReference type="PANTHER" id="PTHR30004">
    <property type="entry name" value="4-HYDROXYTHREONINE-4-PHOSPHATE DEHYDROGENASE"/>
    <property type="match status" value="1"/>
</dbReference>
<keyword evidence="1" id="KW-0479">Metal-binding</keyword>
<feature type="compositionally biased region" description="Basic and acidic residues" evidence="4">
    <location>
        <begin position="345"/>
        <end position="374"/>
    </location>
</feature>
<dbReference type="Proteomes" id="UP000714420">
    <property type="component" value="Unassembled WGS sequence"/>
</dbReference>
<evidence type="ECO:0000313" key="5">
    <source>
        <dbReference type="EMBL" id="NPD91190.1"/>
    </source>
</evidence>
<dbReference type="PANTHER" id="PTHR30004:SF6">
    <property type="entry name" value="D-THREONATE 4-PHOSPHATE DEHYDROGENASE"/>
    <property type="match status" value="1"/>
</dbReference>
<evidence type="ECO:0000256" key="1">
    <source>
        <dbReference type="ARBA" id="ARBA00022723"/>
    </source>
</evidence>
<evidence type="ECO:0000256" key="2">
    <source>
        <dbReference type="ARBA" id="ARBA00023002"/>
    </source>
</evidence>
<keyword evidence="6" id="KW-1185">Reference proteome</keyword>
<proteinExistence type="predicted"/>
<dbReference type="RefSeq" id="WP_172273239.1">
    <property type="nucleotide sequence ID" value="NZ_CASGMU010000002.1"/>
</dbReference>
<protein>
    <submittedName>
        <fullName evidence="5">4-hydroxythreonine-4-phosphate dehydrogenase PdxA</fullName>
        <ecNumber evidence="5">1.1.1.262</ecNumber>
    </submittedName>
</protein>
<sequence>MENKKIRVAITHGDTNGIGYEVILKTFADQEMLELCTPIIYGSPKVAAYHRKMLNLQTNFTIINNAEEAVDGKLNMLTTFEEDVKVDMGISSKEAGNAALKALDRAMTDYRAELYDVLVTAPINKNNIQSDLFNFCGHTEYIEDCLGEGDKALMILMNDSLRVALVTTHLAIKDVAEAINKEIIVEKATILHKCLKRDLRISNPRIAILALNPHAGDNGLIGTEEKDIIIPAISELEENGIQAFGPYPADGLFGSGKYTKFDAVLAMYHDQGLAPFKALAAENGINYTAGLPVVRTSPDHGTAYDIAGKGVADENSFRQAIYTAIDIFRNRKEYDAPMKNPLPKLYHEKRDDSEKTRFSIPRPKDMFKKDDNKQYGRHNQAPTDTETKKE</sequence>